<dbReference type="STRING" id="1492898.SY85_23820"/>
<reference evidence="2" key="1">
    <citation type="submission" date="2015-01" db="EMBL/GenBank/DDBJ databases">
        <title>Flavisolibacter sp./LCS9/ whole genome sequencing.</title>
        <authorList>
            <person name="Kim M.K."/>
            <person name="Srinivasan S."/>
            <person name="Lee J.-J."/>
        </authorList>
    </citation>
    <scope>NUCLEOTIDE SEQUENCE [LARGE SCALE GENOMIC DNA]</scope>
    <source>
        <strain evidence="2">LCS9</strain>
    </source>
</reference>
<dbReference type="KEGG" id="fla:SY85_23820"/>
<protein>
    <submittedName>
        <fullName evidence="1">Uncharacterized protein</fullName>
    </submittedName>
</protein>
<accession>A0A172U120</accession>
<dbReference type="EMBL" id="CP011390">
    <property type="protein sequence ID" value="ANE53051.1"/>
    <property type="molecule type" value="Genomic_DNA"/>
</dbReference>
<dbReference type="Proteomes" id="UP000077177">
    <property type="component" value="Chromosome"/>
</dbReference>
<organism evidence="1 2">
    <name type="scientific">Flavisolibacter tropicus</name>
    <dbReference type="NCBI Taxonomy" id="1492898"/>
    <lineage>
        <taxon>Bacteria</taxon>
        <taxon>Pseudomonadati</taxon>
        <taxon>Bacteroidota</taxon>
        <taxon>Chitinophagia</taxon>
        <taxon>Chitinophagales</taxon>
        <taxon>Chitinophagaceae</taxon>
        <taxon>Flavisolibacter</taxon>
    </lineage>
</organism>
<sequence>MVNEKDLRNKQERGKKELAKVPIRMPGAQIIYLKVGYFYKLCEEFLSLLIKKKPIVRIKVYLQ</sequence>
<proteinExistence type="predicted"/>
<gene>
    <name evidence="1" type="ORF">SY85_23820</name>
</gene>
<reference evidence="1 2" key="2">
    <citation type="journal article" date="2016" name="Int. J. Syst. Evol. Microbiol.">
        <title>Flavisolibacter tropicus sp. nov., isolated from tropical soil.</title>
        <authorList>
            <person name="Lee J.J."/>
            <person name="Kang M.S."/>
            <person name="Kim G.S."/>
            <person name="Lee C.S."/>
            <person name="Lim S."/>
            <person name="Lee J."/>
            <person name="Roh S.H."/>
            <person name="Kang H."/>
            <person name="Ha J.M."/>
            <person name="Bae S."/>
            <person name="Jung H.Y."/>
            <person name="Kim M.K."/>
        </authorList>
    </citation>
    <scope>NUCLEOTIDE SEQUENCE [LARGE SCALE GENOMIC DNA]</scope>
    <source>
        <strain evidence="1 2">LCS9</strain>
    </source>
</reference>
<evidence type="ECO:0000313" key="2">
    <source>
        <dbReference type="Proteomes" id="UP000077177"/>
    </source>
</evidence>
<name>A0A172U120_9BACT</name>
<dbReference type="AlphaFoldDB" id="A0A172U120"/>
<keyword evidence="2" id="KW-1185">Reference proteome</keyword>
<evidence type="ECO:0000313" key="1">
    <source>
        <dbReference type="EMBL" id="ANE53051.1"/>
    </source>
</evidence>